<proteinExistence type="predicted"/>
<gene>
    <name evidence="2" type="ordered locus">amb0706</name>
</gene>
<dbReference type="KEGG" id="mag:amb0706"/>
<sequence>MIAWGDVMKRAVPLVLLLLSSTSALAAGAGMETRNYVARRLTADSHVQVEVGGVELSGPVCRVSGTVRKVFAGALAAGDALAFRLPCGPADFWPLDRLKSARVAEVFLKSGLNGAEAADDGEGLRAIAAVTAQPQSVDDPALVREMTESIARYRIDAEVKRRNPAAALTLARVPDPVLRARLLAHAAGLMSVHRLPEAEATGDEAMAAVKALPDAEVRLESGLVALESLAMGQARKAALTLADALEPDVDALTLPSRRDAASLVLYGARIRSDDPAAAFVSLSKVTDPATRRDRLSNMPFAQKDFSPVNPDSLGWMDRLLAGAEALPASDFRTEALTQLCRTAQRSAMEMAKMPNLLGKAGAMAEVAARRRHGPSAQLLALIREAEGGAAARAEAARWHAVSASGFDGAMKSRAEALTALGTFTPAERSAAARLLQPSATGDVSPARLVEMAANATSR</sequence>
<feature type="signal peptide" evidence="1">
    <location>
        <begin position="1"/>
        <end position="26"/>
    </location>
</feature>
<evidence type="ECO:0000313" key="3">
    <source>
        <dbReference type="Proteomes" id="UP000007058"/>
    </source>
</evidence>
<organism evidence="2 3">
    <name type="scientific">Paramagnetospirillum magneticum (strain ATCC 700264 / AMB-1)</name>
    <name type="common">Magnetospirillum magneticum</name>
    <dbReference type="NCBI Taxonomy" id="342108"/>
    <lineage>
        <taxon>Bacteria</taxon>
        <taxon>Pseudomonadati</taxon>
        <taxon>Pseudomonadota</taxon>
        <taxon>Alphaproteobacteria</taxon>
        <taxon>Rhodospirillales</taxon>
        <taxon>Magnetospirillaceae</taxon>
        <taxon>Paramagnetospirillum</taxon>
    </lineage>
</organism>
<dbReference type="STRING" id="342108.amb0706"/>
<name>Q2W9G5_PARM1</name>
<dbReference type="Proteomes" id="UP000007058">
    <property type="component" value="Chromosome"/>
</dbReference>
<dbReference type="EMBL" id="AP007255">
    <property type="protein sequence ID" value="BAE49510.1"/>
    <property type="molecule type" value="Genomic_DNA"/>
</dbReference>
<protein>
    <submittedName>
        <fullName evidence="2">Uncharacterized protein</fullName>
    </submittedName>
</protein>
<feature type="chain" id="PRO_5004218277" evidence="1">
    <location>
        <begin position="27"/>
        <end position="458"/>
    </location>
</feature>
<dbReference type="AlphaFoldDB" id="Q2W9G5"/>
<accession>Q2W9G5</accession>
<evidence type="ECO:0000256" key="1">
    <source>
        <dbReference type="SAM" id="SignalP"/>
    </source>
</evidence>
<evidence type="ECO:0000313" key="2">
    <source>
        <dbReference type="EMBL" id="BAE49510.1"/>
    </source>
</evidence>
<keyword evidence="1" id="KW-0732">Signal</keyword>
<reference evidence="2 3" key="1">
    <citation type="journal article" date="2005" name="DNA Res.">
        <title>Complete genome sequence of the facultative anaerobic magnetotactic bacterium Magnetospirillum sp. strain AMB-1.</title>
        <authorList>
            <person name="Matsunaga T."/>
            <person name="Okamura Y."/>
            <person name="Fukuda Y."/>
            <person name="Wahyudi A.T."/>
            <person name="Murase Y."/>
            <person name="Takeyama H."/>
        </authorList>
    </citation>
    <scope>NUCLEOTIDE SEQUENCE [LARGE SCALE GENOMIC DNA]</scope>
    <source>
        <strain evidence="3">ATCC 700264 / AMB-1</strain>
    </source>
</reference>
<dbReference type="HOGENOM" id="CLU_596909_0_0_5"/>
<keyword evidence="3" id="KW-1185">Reference proteome</keyword>